<organism evidence="1">
    <name type="scientific">Dulem virus 42</name>
    <dbReference type="NCBI Taxonomy" id="3145760"/>
    <lineage>
        <taxon>Viruses</taxon>
        <taxon>Duplodnaviria</taxon>
        <taxon>Heunggongvirae</taxon>
        <taxon>Uroviricota</taxon>
        <taxon>Caudoviricetes</taxon>
    </lineage>
</organism>
<reference evidence="1" key="1">
    <citation type="submission" date="2024-03" db="EMBL/GenBank/DDBJ databases">
        <title>Diverse circular DNA viruses in blood, oral, and fecal samples of captive lemurs.</title>
        <authorList>
            <person name="Paietta E.N."/>
            <person name="Kraberger S."/>
            <person name="Lund M.C."/>
            <person name="Custer J.M."/>
            <person name="Vargas K.M."/>
            <person name="Ehmke E.E."/>
            <person name="Yoder A.D."/>
            <person name="Varsani A."/>
        </authorList>
    </citation>
    <scope>NUCLEOTIDE SEQUENCE</scope>
    <source>
        <strain evidence="1">Duke_30FF_63</strain>
    </source>
</reference>
<sequence>MSKRMRKMAKAININIVEENRPSLTSFGPLFGKRIFSAVKVPIFTDFNSRTETANHNNGLFITRNVYRYKVQAIDITSMILEKGIEDEFEIVINKDMTDENGNSLEVRCPLADPHFTKEVNTENLIATLNQNGGSCSKVFFSSGKKLTEHLNLQNAKERAKIDALKKDLEKACSMIDTTSDKNYASTEAYYRQLDGKKPADVTVHVNIDD</sequence>
<protein>
    <submittedName>
        <fullName evidence="1">Uncharacterized protein</fullName>
    </submittedName>
</protein>
<dbReference type="EMBL" id="PP511876">
    <property type="protein sequence ID" value="XCD08446.1"/>
    <property type="molecule type" value="Genomic_DNA"/>
</dbReference>
<name>A0AAU8B8T2_9CAUD</name>
<accession>A0AAU8B8T2</accession>
<evidence type="ECO:0000313" key="1">
    <source>
        <dbReference type="EMBL" id="XCD08446.1"/>
    </source>
</evidence>
<proteinExistence type="predicted"/>